<name>A0A128EJ78_9BACT</name>
<dbReference type="Gene3D" id="1.10.4010.10">
    <property type="entry name" value="Type II deoxyuridine triphosphatase"/>
    <property type="match status" value="1"/>
</dbReference>
<sequence>MNPQEKLKDMFVMQQRLNDETNGIGWENGYAKNGKLINWKRCIYMECAELIESFSWKHWKSINAPTNAENVAVEIVDIWHFLMSLVLEQTYTYKDIDTVVNDVASVSGFGDFCIDAYDISEYSIYEIINDIEVIIHDCSGFNYELHNLLTNYFRVALKCGVNLHNLYEIYIAKNVLNKFRQDNGYQDGSYQKIWNGKEDNVVMSEILACGGLNSQEIYERLEVEYKKIK</sequence>
<dbReference type="AlphaFoldDB" id="A0A128EJ78"/>
<dbReference type="Pfam" id="PF08761">
    <property type="entry name" value="dUTPase_2"/>
    <property type="match status" value="1"/>
</dbReference>
<proteinExistence type="predicted"/>
<gene>
    <name evidence="1" type="ORF">ERS672216_01067</name>
</gene>
<protein>
    <submittedName>
        <fullName evidence="1">Deoxyuridine triphosphatase domain-containing protein</fullName>
    </submittedName>
</protein>
<reference evidence="1 2" key="1">
    <citation type="submission" date="2016-02" db="EMBL/GenBank/DDBJ databases">
        <authorList>
            <consortium name="Pathogen Informatics"/>
        </authorList>
    </citation>
    <scope>NUCLEOTIDE SEQUENCE [LARGE SCALE GENOMIC DNA]</scope>
    <source>
        <strain evidence="1 2">RC20</strain>
    </source>
</reference>
<evidence type="ECO:0000313" key="1">
    <source>
        <dbReference type="EMBL" id="CZE47793.1"/>
    </source>
</evidence>
<organism evidence="1 2">
    <name type="scientific">Campylobacter geochelonis</name>
    <dbReference type="NCBI Taxonomy" id="1780362"/>
    <lineage>
        <taxon>Bacteria</taxon>
        <taxon>Pseudomonadati</taxon>
        <taxon>Campylobacterota</taxon>
        <taxon>Epsilonproteobacteria</taxon>
        <taxon>Campylobacterales</taxon>
        <taxon>Campylobacteraceae</taxon>
        <taxon>Campylobacter</taxon>
    </lineage>
</organism>
<dbReference type="Proteomes" id="UP000069632">
    <property type="component" value="Unassembled WGS sequence"/>
</dbReference>
<evidence type="ECO:0000313" key="2">
    <source>
        <dbReference type="Proteomes" id="UP000069632"/>
    </source>
</evidence>
<keyword evidence="2" id="KW-1185">Reference proteome</keyword>
<dbReference type="OrthoDB" id="9775854at2"/>
<dbReference type="RefSeq" id="WP_075493178.1">
    <property type="nucleotide sequence ID" value="NZ_CP053844.1"/>
</dbReference>
<dbReference type="EMBL" id="FIZP01000004">
    <property type="protein sequence ID" value="CZE47793.1"/>
    <property type="molecule type" value="Genomic_DNA"/>
</dbReference>
<dbReference type="CDD" id="cd11527">
    <property type="entry name" value="NTP-PPase_dUTPase"/>
    <property type="match status" value="1"/>
</dbReference>
<accession>A0A128EJ78</accession>
<dbReference type="SUPFAM" id="SSF101386">
    <property type="entry name" value="all-alpha NTP pyrophosphatases"/>
    <property type="match status" value="1"/>
</dbReference>
<dbReference type="InterPro" id="IPR014871">
    <property type="entry name" value="dUTPase/dCTP_pyrophosphatase"/>
</dbReference>